<dbReference type="EMBL" id="CP081056">
    <property type="protein sequence ID" value="UWQ43905.1"/>
    <property type="molecule type" value="Genomic_DNA"/>
</dbReference>
<dbReference type="Proteomes" id="UP001058514">
    <property type="component" value="Plasmid unnamed5"/>
</dbReference>
<dbReference type="Gene3D" id="3.40.50.720">
    <property type="entry name" value="NAD(P)-binding Rossmann-like Domain"/>
    <property type="match status" value="1"/>
</dbReference>
<keyword evidence="2 3" id="KW-0560">Oxidoreductase</keyword>
<dbReference type="InterPro" id="IPR006095">
    <property type="entry name" value="Glu/Leu/Phe/Val/Trp_DH"/>
</dbReference>
<evidence type="ECO:0000256" key="3">
    <source>
        <dbReference type="PIRNR" id="PIRNR000185"/>
    </source>
</evidence>
<geneLocation type="plasmid" evidence="6 7">
    <name>unnamed5</name>
</geneLocation>
<keyword evidence="7" id="KW-1185">Reference proteome</keyword>
<gene>
    <name evidence="6" type="ORF">K3718_21055</name>
</gene>
<evidence type="ECO:0000256" key="1">
    <source>
        <dbReference type="ARBA" id="ARBA00006382"/>
    </source>
</evidence>
<protein>
    <recommendedName>
        <fullName evidence="3">Glutamate dehydrogenase</fullName>
    </recommendedName>
</protein>
<dbReference type="SUPFAM" id="SSF53223">
    <property type="entry name" value="Aminoacid dehydrogenase-like, N-terminal domain"/>
    <property type="match status" value="1"/>
</dbReference>
<dbReference type="Pfam" id="PF00208">
    <property type="entry name" value="ELFV_dehydrog"/>
    <property type="match status" value="1"/>
</dbReference>
<dbReference type="PRINTS" id="PR00082">
    <property type="entry name" value="GLFDHDRGNASE"/>
</dbReference>
<dbReference type="InterPro" id="IPR014362">
    <property type="entry name" value="Glu_DH"/>
</dbReference>
<evidence type="ECO:0000313" key="7">
    <source>
        <dbReference type="Proteomes" id="UP001058514"/>
    </source>
</evidence>
<dbReference type="Pfam" id="PF02812">
    <property type="entry name" value="ELFV_dehydrog_N"/>
    <property type="match status" value="1"/>
</dbReference>
<dbReference type="PANTHER" id="PTHR11606">
    <property type="entry name" value="GLUTAMATE DEHYDROGENASE"/>
    <property type="match status" value="1"/>
</dbReference>
<reference evidence="6" key="1">
    <citation type="submission" date="2021-08" db="EMBL/GenBank/DDBJ databases">
        <authorList>
            <person name="Nwanade C."/>
            <person name="Wang M."/>
            <person name="Masoudi A."/>
            <person name="Yu Z."/>
            <person name="Liu J."/>
        </authorList>
    </citation>
    <scope>NUCLEOTIDE SEQUENCE</scope>
    <source>
        <strain evidence="6">S166</strain>
        <plasmid evidence="6">unnamed5</plasmid>
    </source>
</reference>
<keyword evidence="6" id="KW-0614">Plasmid</keyword>
<dbReference type="PIRSF" id="PIRSF000185">
    <property type="entry name" value="Glu_DH"/>
    <property type="match status" value="1"/>
</dbReference>
<sequence>MTERFAYADDLGPEQLIELTDPHSGLRAIVVVDNTAAGPAIGGCRMAPDVTARECVRLARAMTLKNAAAGLPHGGGKSVIAADPKMPAAEKERLIRAFARAIRTTGSYIPGPDMGTDETAMAWIRDEGARSVGLPRELGGIPLDQTGATAHGLLAAARAAEAAGILSLKGARVAIQGYGAVGRWCAHRFAAAGARIVAVSDSRGAALLPDGLDPARLDAVKAGGESVAAYPGAAAADSGAVITADCDILVPAARPDVIRAGNADAIRARLVLEGANIPATEEAEQRLHARGITVVPDFIANAGGVICAAMELRGLSEPAAFETISSRVFANTAEVLAQAAQNRTLPRAAALALARRRISKAMGFRRR</sequence>
<evidence type="ECO:0000259" key="5">
    <source>
        <dbReference type="SMART" id="SM00839"/>
    </source>
</evidence>
<name>A0ABY5WQX5_9RHOB</name>
<dbReference type="PANTHER" id="PTHR11606:SF13">
    <property type="entry name" value="GLUTAMATE DEHYDROGENASE 1, MITOCHONDRIAL"/>
    <property type="match status" value="1"/>
</dbReference>
<proteinExistence type="inferred from homology"/>
<dbReference type="InterPro" id="IPR033524">
    <property type="entry name" value="Glu/Leu/Phe/Val_DH_AS"/>
</dbReference>
<accession>A0ABY5WQX5</accession>
<dbReference type="RefSeq" id="WP_259966298.1">
    <property type="nucleotide sequence ID" value="NZ_CP081056.1"/>
</dbReference>
<evidence type="ECO:0000313" key="6">
    <source>
        <dbReference type="EMBL" id="UWQ43905.1"/>
    </source>
</evidence>
<dbReference type="InterPro" id="IPR046346">
    <property type="entry name" value="Aminoacid_DH-like_N_sf"/>
</dbReference>
<dbReference type="InterPro" id="IPR036291">
    <property type="entry name" value="NAD(P)-bd_dom_sf"/>
</dbReference>
<feature type="domain" description="Glutamate/phenylalanine/leucine/valine/L-tryptophan dehydrogenase C-terminal" evidence="5">
    <location>
        <begin position="140"/>
        <end position="366"/>
    </location>
</feature>
<evidence type="ECO:0000256" key="4">
    <source>
        <dbReference type="RuleBase" id="RU004417"/>
    </source>
</evidence>
<dbReference type="SUPFAM" id="SSF51735">
    <property type="entry name" value="NAD(P)-binding Rossmann-fold domains"/>
    <property type="match status" value="1"/>
</dbReference>
<dbReference type="SMART" id="SM00839">
    <property type="entry name" value="ELFV_dehydrog"/>
    <property type="match status" value="1"/>
</dbReference>
<dbReference type="Gene3D" id="3.40.50.10860">
    <property type="entry name" value="Leucine Dehydrogenase, chain A, domain 1"/>
    <property type="match status" value="1"/>
</dbReference>
<organism evidence="6 7">
    <name type="scientific">Leisingera aquaemixtae</name>
    <dbReference type="NCBI Taxonomy" id="1396826"/>
    <lineage>
        <taxon>Bacteria</taxon>
        <taxon>Pseudomonadati</taxon>
        <taxon>Pseudomonadota</taxon>
        <taxon>Alphaproteobacteria</taxon>
        <taxon>Rhodobacterales</taxon>
        <taxon>Roseobacteraceae</taxon>
        <taxon>Leisingera</taxon>
    </lineage>
</organism>
<dbReference type="InterPro" id="IPR006097">
    <property type="entry name" value="Glu/Leu/Phe/Val/Trp_DH_dimer"/>
</dbReference>
<dbReference type="PROSITE" id="PS00074">
    <property type="entry name" value="GLFV_DEHYDROGENASE"/>
    <property type="match status" value="1"/>
</dbReference>
<dbReference type="InterPro" id="IPR006096">
    <property type="entry name" value="Glu/Leu/Phe/Val/Trp_DH_C"/>
</dbReference>
<comment type="similarity">
    <text evidence="1 3 4">Belongs to the Glu/Leu/Phe/Val dehydrogenases family.</text>
</comment>
<evidence type="ECO:0000256" key="2">
    <source>
        <dbReference type="ARBA" id="ARBA00023002"/>
    </source>
</evidence>